<dbReference type="Proteomes" id="UP000681722">
    <property type="component" value="Unassembled WGS sequence"/>
</dbReference>
<accession>A0A8S2Q6X4</accession>
<name>A0A8S2Q6X4_9BILA</name>
<protein>
    <submittedName>
        <fullName evidence="1">Uncharacterized protein</fullName>
    </submittedName>
</protein>
<evidence type="ECO:0000313" key="1">
    <source>
        <dbReference type="EMBL" id="CAF4084774.1"/>
    </source>
</evidence>
<reference evidence="1" key="1">
    <citation type="submission" date="2021-02" db="EMBL/GenBank/DDBJ databases">
        <authorList>
            <person name="Nowell W R."/>
        </authorList>
    </citation>
    <scope>NUCLEOTIDE SEQUENCE</scope>
</reference>
<gene>
    <name evidence="1" type="ORF">SRO942_LOCUS28138</name>
</gene>
<dbReference type="AlphaFoldDB" id="A0A8S2Q6X4"/>
<evidence type="ECO:0000313" key="2">
    <source>
        <dbReference type="Proteomes" id="UP000681722"/>
    </source>
</evidence>
<sequence length="42" mass="4533">MAAAEGDVRQMANILEQFPEFCADSVDYDFRSAAHVAAAEGQ</sequence>
<dbReference type="EMBL" id="CAJOBC010029803">
    <property type="protein sequence ID" value="CAF4084774.1"/>
    <property type="molecule type" value="Genomic_DNA"/>
</dbReference>
<organism evidence="1 2">
    <name type="scientific">Didymodactylos carnosus</name>
    <dbReference type="NCBI Taxonomy" id="1234261"/>
    <lineage>
        <taxon>Eukaryota</taxon>
        <taxon>Metazoa</taxon>
        <taxon>Spiralia</taxon>
        <taxon>Gnathifera</taxon>
        <taxon>Rotifera</taxon>
        <taxon>Eurotatoria</taxon>
        <taxon>Bdelloidea</taxon>
        <taxon>Philodinida</taxon>
        <taxon>Philodinidae</taxon>
        <taxon>Didymodactylos</taxon>
    </lineage>
</organism>
<feature type="non-terminal residue" evidence="1">
    <location>
        <position position="42"/>
    </location>
</feature>
<proteinExistence type="predicted"/>
<comment type="caution">
    <text evidence="1">The sequence shown here is derived from an EMBL/GenBank/DDBJ whole genome shotgun (WGS) entry which is preliminary data.</text>
</comment>
<dbReference type="OrthoDB" id="426293at2759"/>